<dbReference type="EMBL" id="BNDS01000001">
    <property type="protein sequence ID" value="GHH96609.1"/>
    <property type="molecule type" value="Genomic_DNA"/>
</dbReference>
<dbReference type="Proteomes" id="UP000637074">
    <property type="component" value="Unassembled WGS sequence"/>
</dbReference>
<keyword evidence="2" id="KW-1185">Reference proteome</keyword>
<comment type="caution">
    <text evidence="1">The sequence shown here is derived from an EMBL/GenBank/DDBJ whole genome shotgun (WGS) entry which is preliminary data.</text>
</comment>
<accession>A0ABQ3MWJ2</accession>
<organism evidence="1 2">
    <name type="scientific">Neobacillus kokaensis</name>
    <dbReference type="NCBI Taxonomy" id="2759023"/>
    <lineage>
        <taxon>Bacteria</taxon>
        <taxon>Bacillati</taxon>
        <taxon>Bacillota</taxon>
        <taxon>Bacilli</taxon>
        <taxon>Bacillales</taxon>
        <taxon>Bacillaceae</taxon>
        <taxon>Neobacillus</taxon>
    </lineage>
</organism>
<dbReference type="RefSeq" id="WP_191268728.1">
    <property type="nucleotide sequence ID" value="NZ_BNDS01000001.1"/>
</dbReference>
<sequence>MSKYKNAKTYERVIKRSNILGLQTTVMFSDGTKEVTEDFTKSSWKRLRQLGFNPVPNNKRGRK</sequence>
<gene>
    <name evidence="1" type="ORF">AM1BK_01520</name>
</gene>
<evidence type="ECO:0008006" key="3">
    <source>
        <dbReference type="Google" id="ProtNLM"/>
    </source>
</evidence>
<proteinExistence type="predicted"/>
<evidence type="ECO:0000313" key="1">
    <source>
        <dbReference type="EMBL" id="GHH96609.1"/>
    </source>
</evidence>
<name>A0ABQ3MWJ2_9BACI</name>
<reference evidence="1 2" key="1">
    <citation type="journal article" date="2022" name="Int. J. Syst. Evol. Microbiol.">
        <title>Neobacillus kokaensis sp. nov., isolated from soil.</title>
        <authorList>
            <person name="Yuki K."/>
            <person name="Matsubara H."/>
            <person name="Yamaguchi S."/>
        </authorList>
    </citation>
    <scope>NUCLEOTIDE SEQUENCE [LARGE SCALE GENOMIC DNA]</scope>
    <source>
        <strain evidence="1 2">LOB 377</strain>
    </source>
</reference>
<evidence type="ECO:0000313" key="2">
    <source>
        <dbReference type="Proteomes" id="UP000637074"/>
    </source>
</evidence>
<protein>
    <recommendedName>
        <fullName evidence="3">Transposase</fullName>
    </recommendedName>
</protein>